<dbReference type="GO" id="GO:0003676">
    <property type="term" value="F:nucleic acid binding"/>
    <property type="evidence" value="ECO:0007669"/>
    <property type="project" value="InterPro"/>
</dbReference>
<protein>
    <submittedName>
        <fullName evidence="1">Transposase</fullName>
    </submittedName>
</protein>
<organism evidence="1">
    <name type="scientific">Myoviridae sp. ctOoC8</name>
    <dbReference type="NCBI Taxonomy" id="2823542"/>
    <lineage>
        <taxon>Viruses</taxon>
        <taxon>Duplodnaviria</taxon>
        <taxon>Heunggongvirae</taxon>
        <taxon>Uroviricota</taxon>
        <taxon>Caudoviricetes</taxon>
    </lineage>
</organism>
<accession>A0A8S5L6R5</accession>
<dbReference type="InterPro" id="IPR036397">
    <property type="entry name" value="RNaseH_sf"/>
</dbReference>
<evidence type="ECO:0000313" key="1">
    <source>
        <dbReference type="EMBL" id="DAD65322.1"/>
    </source>
</evidence>
<dbReference type="InterPro" id="IPR012337">
    <property type="entry name" value="RNaseH-like_sf"/>
</dbReference>
<name>A0A8S5L6R5_9CAUD</name>
<reference evidence="1" key="1">
    <citation type="journal article" date="2021" name="Proc. Natl. Acad. Sci. U.S.A.">
        <title>A Catalog of Tens of Thousands of Viruses from Human Metagenomes Reveals Hidden Associations with Chronic Diseases.</title>
        <authorList>
            <person name="Tisza M.J."/>
            <person name="Buck C.B."/>
        </authorList>
    </citation>
    <scope>NUCLEOTIDE SEQUENCE</scope>
    <source>
        <strain evidence="1">CtOoC8</strain>
    </source>
</reference>
<sequence>MDIKKSYEYHNGILSIPASLLYEDWGLMAYRTYLSNCQRGKLVVTRRACRNNEALVSYYDLPESIKALCMEKLGHPDDVVVLNLLEDYIRPDEKAASFFAKHVTPSGEPLKKAEQIKRATNCMILNAIKSVLDDKKSTQRVFGKQKSLIWQNISNAVNTLDWHRWKHNLPKNYQRLQKKYKHYLAEGYGIFIHANEGNNHKAKIYSNEQIALIEQLMSHHNNLDNKAVADYYNMMAGASGWETITPSTVAEWRKKLDLYTYAGRRGGKEFLNKKSMQHKRKAPSMPMLYWTVDGWDVELVYQKTTINEKGHKVTTYHNRLNAVMVLDPHTKYIIGYAIDENENPNLIRMALRNALTHTEELFGAMYKPHQLQSDNYQKKKMFNIYEASTKVYTPARVANAKSKVVEPFFKWFNREYFQNKLLSNWAGHNITSKKENQPNSEHLNFVRHTHPDKDGCIAQIERAIAEDRAAKWEAYVEAFKNLPEEDRLEFRLNDYLKHFGETTGFTNKMVGHGLTPTILGETLTYDCFDLDFRLHTHNDWCVFYDPENLTKVLAVNAKADKNSRLKEIIGSQEFILEQKHIGAMAIYDQTDKDREERQRIDQYNKALHDKIKQRSIERTEILTDFFNQSNNKDVEMLKKHLITDSRGQHKDQVSRARLEDVEDAVIIPEKRKEIPKNIDDDEDYEIIEETRDFY</sequence>
<dbReference type="EMBL" id="BK014641">
    <property type="protein sequence ID" value="DAD65322.1"/>
    <property type="molecule type" value="Genomic_DNA"/>
</dbReference>
<dbReference type="SUPFAM" id="SSF53098">
    <property type="entry name" value="Ribonuclease H-like"/>
    <property type="match status" value="1"/>
</dbReference>
<proteinExistence type="predicted"/>
<dbReference type="Gene3D" id="3.30.420.10">
    <property type="entry name" value="Ribonuclease H-like superfamily/Ribonuclease H"/>
    <property type="match status" value="1"/>
</dbReference>